<evidence type="ECO:0000313" key="2">
    <source>
        <dbReference type="EMBL" id="GLQ54104.1"/>
    </source>
</evidence>
<protein>
    <submittedName>
        <fullName evidence="2">Uncharacterized protein</fullName>
    </submittedName>
</protein>
<evidence type="ECO:0000256" key="1">
    <source>
        <dbReference type="SAM" id="MobiDB-lite"/>
    </source>
</evidence>
<evidence type="ECO:0000313" key="3">
    <source>
        <dbReference type="Proteomes" id="UP001156691"/>
    </source>
</evidence>
<dbReference type="EMBL" id="BSNS01000007">
    <property type="protein sequence ID" value="GLQ54104.1"/>
    <property type="molecule type" value="Genomic_DNA"/>
</dbReference>
<keyword evidence="3" id="KW-1185">Reference proteome</keyword>
<reference evidence="3" key="1">
    <citation type="journal article" date="2019" name="Int. J. Syst. Evol. Microbiol.">
        <title>The Global Catalogue of Microorganisms (GCM) 10K type strain sequencing project: providing services to taxonomists for standard genome sequencing and annotation.</title>
        <authorList>
            <consortium name="The Broad Institute Genomics Platform"/>
            <consortium name="The Broad Institute Genome Sequencing Center for Infectious Disease"/>
            <person name="Wu L."/>
            <person name="Ma J."/>
        </authorList>
    </citation>
    <scope>NUCLEOTIDE SEQUENCE [LARGE SCALE GENOMIC DNA]</scope>
    <source>
        <strain evidence="3">NBRC 112416</strain>
    </source>
</reference>
<name>A0ABQ5W2R6_9HYPH</name>
<proteinExistence type="predicted"/>
<comment type="caution">
    <text evidence="2">The sequence shown here is derived from an EMBL/GenBank/DDBJ whole genome shotgun (WGS) entry which is preliminary data.</text>
</comment>
<dbReference type="Proteomes" id="UP001156691">
    <property type="component" value="Unassembled WGS sequence"/>
</dbReference>
<feature type="region of interest" description="Disordered" evidence="1">
    <location>
        <begin position="47"/>
        <end position="67"/>
    </location>
</feature>
<feature type="compositionally biased region" description="Basic and acidic residues" evidence="1">
    <location>
        <begin position="52"/>
        <end position="67"/>
    </location>
</feature>
<sequence length="67" mass="7950">MRNIEQPRRSRFVEIPTRIREDGWWLIESGEERLPPPRQRRCDLQLITGGLREGKHEPDGKSGRNSR</sequence>
<organism evidence="2 3">
    <name type="scientific">Devosia nitrariae</name>
    <dbReference type="NCBI Taxonomy" id="2071872"/>
    <lineage>
        <taxon>Bacteria</taxon>
        <taxon>Pseudomonadati</taxon>
        <taxon>Pseudomonadota</taxon>
        <taxon>Alphaproteobacteria</taxon>
        <taxon>Hyphomicrobiales</taxon>
        <taxon>Devosiaceae</taxon>
        <taxon>Devosia</taxon>
    </lineage>
</organism>
<accession>A0ABQ5W2R6</accession>
<gene>
    <name evidence="2" type="ORF">GCM10010862_13630</name>
</gene>